<evidence type="ECO:0000256" key="2">
    <source>
        <dbReference type="SAM" id="MobiDB-lite"/>
    </source>
</evidence>
<feature type="region of interest" description="Disordered" evidence="2">
    <location>
        <begin position="86"/>
        <end position="106"/>
    </location>
</feature>
<dbReference type="EMBL" id="ANHZ02000020">
    <property type="protein sequence ID" value="EME35805.1"/>
    <property type="molecule type" value="Genomic_DNA"/>
</dbReference>
<evidence type="ECO:0000256" key="1">
    <source>
        <dbReference type="SAM" id="Coils"/>
    </source>
</evidence>
<reference evidence="3 4" key="1">
    <citation type="journal article" date="2014" name="Genome Announc.">
        <title>Draft Genome Sequence of Kocuria palustris PEL.</title>
        <authorList>
            <person name="Sharma G."/>
            <person name="Khatri I."/>
            <person name="Subramanian S."/>
        </authorList>
    </citation>
    <scope>NUCLEOTIDE SEQUENCE [LARGE SCALE GENOMIC DNA]</scope>
    <source>
        <strain evidence="3 4">PEL</strain>
    </source>
</reference>
<feature type="coiled-coil region" evidence="1">
    <location>
        <begin position="20"/>
        <end position="54"/>
    </location>
</feature>
<comment type="caution">
    <text evidence="3">The sequence shown here is derived from an EMBL/GenBank/DDBJ whole genome shotgun (WGS) entry which is preliminary data.</text>
</comment>
<dbReference type="AlphaFoldDB" id="M2YBE3"/>
<dbReference type="Proteomes" id="UP000009877">
    <property type="component" value="Unassembled WGS sequence"/>
</dbReference>
<gene>
    <name evidence="3" type="ORF">C884_01205</name>
</gene>
<protein>
    <submittedName>
        <fullName evidence="3">Uncharacterized protein</fullName>
    </submittedName>
</protein>
<keyword evidence="4" id="KW-1185">Reference proteome</keyword>
<feature type="compositionally biased region" description="Low complexity" evidence="2">
    <location>
        <begin position="10"/>
        <end position="20"/>
    </location>
</feature>
<evidence type="ECO:0000313" key="4">
    <source>
        <dbReference type="Proteomes" id="UP000009877"/>
    </source>
</evidence>
<sequence length="106" mass="12027">MTDMPQNTSTPAAETATPAEARLEQILLEAEASLRSLREELEEQRRFAQQHQQIDRLPEHLAQTSHKWAGVKIFLDDLVSDFRRLRDTGEQPQTGSADDAAQDRSQ</sequence>
<accession>M2YBE3</accession>
<name>M2YBE3_9MICC</name>
<dbReference type="RefSeq" id="WP_006215431.1">
    <property type="nucleotide sequence ID" value="NZ_ANHZ02000020.1"/>
</dbReference>
<proteinExistence type="predicted"/>
<feature type="region of interest" description="Disordered" evidence="2">
    <location>
        <begin position="1"/>
        <end position="20"/>
    </location>
</feature>
<evidence type="ECO:0000313" key="3">
    <source>
        <dbReference type="EMBL" id="EME35805.1"/>
    </source>
</evidence>
<keyword evidence="1" id="KW-0175">Coiled coil</keyword>
<organism evidence="3 4">
    <name type="scientific">Kocuria palustris PEL</name>
    <dbReference type="NCBI Taxonomy" id="1236550"/>
    <lineage>
        <taxon>Bacteria</taxon>
        <taxon>Bacillati</taxon>
        <taxon>Actinomycetota</taxon>
        <taxon>Actinomycetes</taxon>
        <taxon>Micrococcales</taxon>
        <taxon>Micrococcaceae</taxon>
        <taxon>Kocuria</taxon>
    </lineage>
</organism>